<sequence>MAFHIYSACDSELSGIAAVMPTAMDPPEMQNQEPFLNSHALFCFLHHAPLSSVVPALTSCKVFFTLVYVVPFYLSSLTKPSPTLSRDAPSVIRARIRAVTAACLVSSLAVLCLAVQKGNASLLDGLKLLGLWPVGPAEIARSFLLTAILFAGPLFERGAAEGEWKEWFRGSKVTETLSGWIGWRNYVAGPVTEEIMFRSVIVAVHLLAKVSPGRIVLVAPLYFGIAHVHHFYEFRLTHPDTPVLAALLRSLFQFGFTTVFGWYATFVFLRTGSLLAVILIHSFCNWCGLPRLWGRVEAGVTMGPPLVRGKEDSDVSTFQAGDGTLGIGWTVAYYIILVAGAAAFYYQLWPLTASPLELVSFTAKSK</sequence>
<dbReference type="GO" id="GO:0006508">
    <property type="term" value="P:proteolysis"/>
    <property type="evidence" value="ECO:0007669"/>
    <property type="project" value="UniProtKB-KW"/>
</dbReference>
<comment type="similarity">
    <text evidence="2">Belongs to the peptidase U48 family.</text>
</comment>
<dbReference type="InterPro" id="IPR003675">
    <property type="entry name" value="Rce1/LyrA-like_dom"/>
</dbReference>
<evidence type="ECO:0000256" key="6">
    <source>
        <dbReference type="ARBA" id="ARBA00022824"/>
    </source>
</evidence>
<feature type="domain" description="CAAX prenyl protease 2/Lysostaphin resistance protein A-like" evidence="12">
    <location>
        <begin position="180"/>
        <end position="286"/>
    </location>
</feature>
<evidence type="ECO:0000256" key="11">
    <source>
        <dbReference type="SAM" id="Phobius"/>
    </source>
</evidence>
<evidence type="ECO:0000259" key="12">
    <source>
        <dbReference type="Pfam" id="PF02517"/>
    </source>
</evidence>
<dbReference type="Pfam" id="PF02517">
    <property type="entry name" value="Rce1-like"/>
    <property type="match status" value="1"/>
</dbReference>
<evidence type="ECO:0000256" key="4">
    <source>
        <dbReference type="ARBA" id="ARBA00022692"/>
    </source>
</evidence>
<dbReference type="InterPro" id="IPR039731">
    <property type="entry name" value="Rce1"/>
</dbReference>
<evidence type="ECO:0000256" key="1">
    <source>
        <dbReference type="ARBA" id="ARBA00004477"/>
    </source>
</evidence>
<accession>A0ABR3YEW0</accession>
<dbReference type="EMBL" id="JAVDPF010000001">
    <property type="protein sequence ID" value="KAL1886772.1"/>
    <property type="molecule type" value="Genomic_DNA"/>
</dbReference>
<keyword evidence="5" id="KW-0378">Hydrolase</keyword>
<evidence type="ECO:0000256" key="2">
    <source>
        <dbReference type="ARBA" id="ARBA00006897"/>
    </source>
</evidence>
<evidence type="ECO:0000256" key="7">
    <source>
        <dbReference type="ARBA" id="ARBA00022989"/>
    </source>
</evidence>
<reference evidence="13 14" key="1">
    <citation type="journal article" date="2024" name="IMA Fungus">
        <title>IMA Genome - F19 : A genome assembly and annotation guide to empower mycologists, including annotated draft genome sequences of Ceratocystis pirilliformis, Diaporthe australafricana, Fusarium ophioides, Paecilomyces lecythidis, and Sporothrix stenoceras.</title>
        <authorList>
            <person name="Aylward J."/>
            <person name="Wilson A.M."/>
            <person name="Visagie C.M."/>
            <person name="Spraker J."/>
            <person name="Barnes I."/>
            <person name="Buitendag C."/>
            <person name="Ceriani C."/>
            <person name="Del Mar Angel L."/>
            <person name="du Plessis D."/>
            <person name="Fuchs T."/>
            <person name="Gasser K."/>
            <person name="Kramer D."/>
            <person name="Li W."/>
            <person name="Munsamy K."/>
            <person name="Piso A."/>
            <person name="Price J.L."/>
            <person name="Sonnekus B."/>
            <person name="Thomas C."/>
            <person name="van der Nest A."/>
            <person name="van Dijk A."/>
            <person name="van Heerden A."/>
            <person name="van Vuuren N."/>
            <person name="Yilmaz N."/>
            <person name="Duong T.A."/>
            <person name="van der Merwe N.A."/>
            <person name="Wingfield M.J."/>
            <person name="Wingfield B.D."/>
        </authorList>
    </citation>
    <scope>NUCLEOTIDE SEQUENCE [LARGE SCALE GENOMIC DNA]</scope>
    <source>
        <strain evidence="13 14">CMW 18167</strain>
    </source>
</reference>
<proteinExistence type="inferred from homology"/>
<evidence type="ECO:0000256" key="3">
    <source>
        <dbReference type="ARBA" id="ARBA00022670"/>
    </source>
</evidence>
<keyword evidence="3 13" id="KW-0645">Protease</keyword>
<keyword evidence="8 11" id="KW-0472">Membrane</keyword>
<name>A0ABR3YEW0_9EURO</name>
<dbReference type="GO" id="GO:0008233">
    <property type="term" value="F:peptidase activity"/>
    <property type="evidence" value="ECO:0007669"/>
    <property type="project" value="UniProtKB-KW"/>
</dbReference>
<evidence type="ECO:0000256" key="8">
    <source>
        <dbReference type="ARBA" id="ARBA00023136"/>
    </source>
</evidence>
<evidence type="ECO:0000256" key="5">
    <source>
        <dbReference type="ARBA" id="ARBA00022801"/>
    </source>
</evidence>
<dbReference type="Proteomes" id="UP001583193">
    <property type="component" value="Unassembled WGS sequence"/>
</dbReference>
<dbReference type="PANTHER" id="PTHR13046:SF0">
    <property type="entry name" value="CAAX PRENYL PROTEASE 2"/>
    <property type="match status" value="1"/>
</dbReference>
<keyword evidence="7 11" id="KW-1133">Transmembrane helix</keyword>
<comment type="subcellular location">
    <subcellularLocation>
        <location evidence="1">Endoplasmic reticulum membrane</location>
        <topology evidence="1">Multi-pass membrane protein</topology>
    </subcellularLocation>
</comment>
<feature type="transmembrane region" description="Helical" evidence="11">
    <location>
        <begin position="326"/>
        <end position="346"/>
    </location>
</feature>
<comment type="catalytic activity">
    <reaction evidence="9">
        <text>Hydrolyzes the peptide bond -P2-(S-farnesyl or geranylgeranyl)C-P1'-P2'-P3'-COOH where P1' and P2' are amino acids with aliphatic sidechains and P3' is any C-terminal residue.</text>
        <dbReference type="EC" id="3.4.26.1"/>
    </reaction>
</comment>
<evidence type="ECO:0000313" key="13">
    <source>
        <dbReference type="EMBL" id="KAL1886772.1"/>
    </source>
</evidence>
<gene>
    <name evidence="13" type="primary">RCE1</name>
    <name evidence="13" type="ORF">Plec18167_000707</name>
</gene>
<evidence type="ECO:0000256" key="9">
    <source>
        <dbReference type="ARBA" id="ARBA00047280"/>
    </source>
</evidence>
<evidence type="ECO:0000313" key="14">
    <source>
        <dbReference type="Proteomes" id="UP001583193"/>
    </source>
</evidence>
<dbReference type="PANTHER" id="PTHR13046">
    <property type="entry name" value="PROTEASE U48 CAAX PRENYL PROTEASE RCE1"/>
    <property type="match status" value="1"/>
</dbReference>
<dbReference type="EC" id="3.4.26.1" evidence="10"/>
<keyword evidence="14" id="KW-1185">Reference proteome</keyword>
<keyword evidence="4 11" id="KW-0812">Transmembrane</keyword>
<comment type="caution">
    <text evidence="13">The sequence shown here is derived from an EMBL/GenBank/DDBJ whole genome shotgun (WGS) entry which is preliminary data.</text>
</comment>
<protein>
    <recommendedName>
        <fullName evidence="10">intramembrane prenyl-peptidase Rce1</fullName>
        <ecNumber evidence="10">3.4.26.1</ecNumber>
    </recommendedName>
</protein>
<keyword evidence="6" id="KW-0256">Endoplasmic reticulum</keyword>
<evidence type="ECO:0000256" key="10">
    <source>
        <dbReference type="ARBA" id="ARBA00049729"/>
    </source>
</evidence>
<organism evidence="13 14">
    <name type="scientific">Paecilomyces lecythidis</name>
    <dbReference type="NCBI Taxonomy" id="3004212"/>
    <lineage>
        <taxon>Eukaryota</taxon>
        <taxon>Fungi</taxon>
        <taxon>Dikarya</taxon>
        <taxon>Ascomycota</taxon>
        <taxon>Pezizomycotina</taxon>
        <taxon>Eurotiomycetes</taxon>
        <taxon>Eurotiomycetidae</taxon>
        <taxon>Eurotiales</taxon>
        <taxon>Thermoascaceae</taxon>
        <taxon>Paecilomyces</taxon>
    </lineage>
</organism>